<dbReference type="PROSITE" id="PS00039">
    <property type="entry name" value="DEAD_ATP_HELICASE"/>
    <property type="match status" value="1"/>
</dbReference>
<dbReference type="InterPro" id="IPR001650">
    <property type="entry name" value="Helicase_C-like"/>
</dbReference>
<feature type="compositionally biased region" description="Acidic residues" evidence="11">
    <location>
        <begin position="528"/>
        <end position="551"/>
    </location>
</feature>
<dbReference type="Gene3D" id="3.40.50.300">
    <property type="entry name" value="P-loop containing nucleotide triphosphate hydrolases"/>
    <property type="match status" value="2"/>
</dbReference>
<feature type="compositionally biased region" description="Basic and acidic residues" evidence="11">
    <location>
        <begin position="670"/>
        <end position="709"/>
    </location>
</feature>
<evidence type="ECO:0000256" key="8">
    <source>
        <dbReference type="ARBA" id="ARBA00022884"/>
    </source>
</evidence>
<dbReference type="InterPro" id="IPR027417">
    <property type="entry name" value="P-loop_NTPase"/>
</dbReference>
<evidence type="ECO:0000256" key="5">
    <source>
        <dbReference type="ARBA" id="ARBA00022801"/>
    </source>
</evidence>
<gene>
    <name evidence="15" type="primary">Q8Y8N0</name>
</gene>
<evidence type="ECO:0000256" key="11">
    <source>
        <dbReference type="SAM" id="MobiDB-lite"/>
    </source>
</evidence>
<dbReference type="EMBL" id="LR724409">
    <property type="protein sequence ID" value="VWO94997.1"/>
    <property type="molecule type" value="Genomic_DNA"/>
</dbReference>
<dbReference type="InterPro" id="IPR014014">
    <property type="entry name" value="RNA_helicase_DEAD_Q_motif"/>
</dbReference>
<dbReference type="SUPFAM" id="SSF52540">
    <property type="entry name" value="P-loop containing nucleoside triphosphate hydrolases"/>
    <property type="match status" value="1"/>
</dbReference>
<dbReference type="InterPro" id="IPR000629">
    <property type="entry name" value="RNA-helicase_DEAD-box_CS"/>
</dbReference>
<keyword evidence="8 10" id="KW-0694">RNA-binding</keyword>
<dbReference type="GO" id="GO:0016887">
    <property type="term" value="F:ATP hydrolysis activity"/>
    <property type="evidence" value="ECO:0007669"/>
    <property type="project" value="RHEA"/>
</dbReference>
<protein>
    <recommendedName>
        <fullName evidence="10">ATP-dependent RNA helicase</fullName>
        <ecNumber evidence="10">3.6.4.13</ecNumber>
    </recommendedName>
</protein>
<evidence type="ECO:0000313" key="15">
    <source>
        <dbReference type="EMBL" id="VWO94997.1"/>
    </source>
</evidence>
<feature type="domain" description="Helicase ATP-binding" evidence="12">
    <location>
        <begin position="85"/>
        <end position="259"/>
    </location>
</feature>
<dbReference type="PROSITE" id="PS51192">
    <property type="entry name" value="HELICASE_ATP_BIND_1"/>
    <property type="match status" value="1"/>
</dbReference>
<evidence type="ECO:0000256" key="3">
    <source>
        <dbReference type="ARBA" id="ARBA00022552"/>
    </source>
</evidence>
<dbReference type="GO" id="GO:0003724">
    <property type="term" value="F:RNA helicase activity"/>
    <property type="evidence" value="ECO:0007669"/>
    <property type="project" value="UniProtKB-EC"/>
</dbReference>
<evidence type="ECO:0000256" key="10">
    <source>
        <dbReference type="RuleBase" id="RU365068"/>
    </source>
</evidence>
<evidence type="ECO:0000256" key="4">
    <source>
        <dbReference type="ARBA" id="ARBA00022741"/>
    </source>
</evidence>
<dbReference type="InterPro" id="IPR025313">
    <property type="entry name" value="SPB4-like_CTE"/>
</dbReference>
<feature type="compositionally biased region" description="Basic residues" evidence="11">
    <location>
        <begin position="710"/>
        <end position="719"/>
    </location>
</feature>
<dbReference type="Pfam" id="PF00271">
    <property type="entry name" value="Helicase_C"/>
    <property type="match status" value="1"/>
</dbReference>
<proteinExistence type="inferred from homology"/>
<dbReference type="CDD" id="cd17941">
    <property type="entry name" value="DEADc_DDX10"/>
    <property type="match status" value="1"/>
</dbReference>
<keyword evidence="5 10" id="KW-0378">Hydrolase</keyword>
<evidence type="ECO:0000256" key="9">
    <source>
        <dbReference type="PROSITE-ProRule" id="PRU00552"/>
    </source>
</evidence>
<evidence type="ECO:0000256" key="2">
    <source>
        <dbReference type="ARBA" id="ARBA00022517"/>
    </source>
</evidence>
<evidence type="ECO:0000256" key="7">
    <source>
        <dbReference type="ARBA" id="ARBA00022840"/>
    </source>
</evidence>
<dbReference type="GO" id="GO:0005730">
    <property type="term" value="C:nucleolus"/>
    <property type="evidence" value="ECO:0007669"/>
    <property type="project" value="UniProtKB-SubCell"/>
</dbReference>
<feature type="region of interest" description="Disordered" evidence="11">
    <location>
        <begin position="592"/>
        <end position="654"/>
    </location>
</feature>
<evidence type="ECO:0000256" key="1">
    <source>
        <dbReference type="ARBA" id="ARBA00004604"/>
    </source>
</evidence>
<reference evidence="15" key="1">
    <citation type="submission" date="2019-10" db="EMBL/GenBank/DDBJ databases">
        <authorList>
            <person name="Nor Muhammad N."/>
        </authorList>
    </citation>
    <scope>NUCLEOTIDE SEQUENCE</scope>
</reference>
<dbReference type="Pfam" id="PF00270">
    <property type="entry name" value="DEAD"/>
    <property type="match status" value="1"/>
</dbReference>
<comment type="function">
    <text evidence="10">RNA helicase.</text>
</comment>
<dbReference type="CDD" id="cd18787">
    <property type="entry name" value="SF2_C_DEAD"/>
    <property type="match status" value="1"/>
</dbReference>
<comment type="catalytic activity">
    <reaction evidence="10">
        <text>ATP + H2O = ADP + phosphate + H(+)</text>
        <dbReference type="Rhea" id="RHEA:13065"/>
        <dbReference type="ChEBI" id="CHEBI:15377"/>
        <dbReference type="ChEBI" id="CHEBI:15378"/>
        <dbReference type="ChEBI" id="CHEBI:30616"/>
        <dbReference type="ChEBI" id="CHEBI:43474"/>
        <dbReference type="ChEBI" id="CHEBI:456216"/>
        <dbReference type="EC" id="3.6.4.13"/>
    </reaction>
</comment>
<comment type="subcellular location">
    <subcellularLocation>
        <location evidence="1">Nucleus</location>
        <location evidence="1">Nucleolus</location>
    </subcellularLocation>
</comment>
<dbReference type="Pfam" id="PF13959">
    <property type="entry name" value="CTE_SPB4"/>
    <property type="match status" value="1"/>
</dbReference>
<feature type="region of interest" description="Disordered" evidence="11">
    <location>
        <begin position="1"/>
        <end position="37"/>
    </location>
</feature>
<dbReference type="PROSITE" id="PS51195">
    <property type="entry name" value="Q_MOTIF"/>
    <property type="match status" value="1"/>
</dbReference>
<feature type="compositionally biased region" description="Polar residues" evidence="11">
    <location>
        <begin position="1"/>
        <end position="10"/>
    </location>
</feature>
<keyword evidence="4 10" id="KW-0547">Nucleotide-binding</keyword>
<dbReference type="GO" id="GO:0006364">
    <property type="term" value="P:rRNA processing"/>
    <property type="evidence" value="ECO:0007669"/>
    <property type="project" value="UniProtKB-KW"/>
</dbReference>
<feature type="region of interest" description="Disordered" evidence="11">
    <location>
        <begin position="670"/>
        <end position="793"/>
    </location>
</feature>
<dbReference type="PANTHER" id="PTHR24031">
    <property type="entry name" value="RNA HELICASE"/>
    <property type="match status" value="1"/>
</dbReference>
<comment type="similarity">
    <text evidence="10">Belongs to the DEAD box helicase family.</text>
</comment>
<evidence type="ECO:0000259" key="12">
    <source>
        <dbReference type="PROSITE" id="PS51192"/>
    </source>
</evidence>
<dbReference type="GO" id="GO:0005524">
    <property type="term" value="F:ATP binding"/>
    <property type="evidence" value="ECO:0007669"/>
    <property type="project" value="UniProtKB-UniRule"/>
</dbReference>
<accession>A0A5K1JVD1</accession>
<dbReference type="SMART" id="SM00490">
    <property type="entry name" value="HELICc"/>
    <property type="match status" value="1"/>
</dbReference>
<dbReference type="InterPro" id="IPR011545">
    <property type="entry name" value="DEAD/DEAH_box_helicase_dom"/>
</dbReference>
<feature type="short sequence motif" description="Q motif" evidence="9">
    <location>
        <begin position="54"/>
        <end position="82"/>
    </location>
</feature>
<feature type="compositionally biased region" description="Acidic residues" evidence="11">
    <location>
        <begin position="726"/>
        <end position="735"/>
    </location>
</feature>
<organism evidence="15">
    <name type="scientific">Ganoderma boninense</name>
    <dbReference type="NCBI Taxonomy" id="34458"/>
    <lineage>
        <taxon>Eukaryota</taxon>
        <taxon>Fungi</taxon>
        <taxon>Dikarya</taxon>
        <taxon>Basidiomycota</taxon>
        <taxon>Agaricomycotina</taxon>
        <taxon>Agaricomycetes</taxon>
        <taxon>Polyporales</taxon>
        <taxon>Polyporaceae</taxon>
        <taxon>Ganoderma</taxon>
    </lineage>
</organism>
<evidence type="ECO:0000256" key="6">
    <source>
        <dbReference type="ARBA" id="ARBA00022806"/>
    </source>
</evidence>
<feature type="domain" description="Helicase C-terminal" evidence="13">
    <location>
        <begin position="275"/>
        <end position="447"/>
    </location>
</feature>
<dbReference type="PROSITE" id="PS51194">
    <property type="entry name" value="HELICASE_CTER"/>
    <property type="match status" value="1"/>
</dbReference>
<sequence length="805" mass="89431">MPQAGTSKPSGSKKAKRPQEPKLKSKKTRRANEAKTVTDLEQAALQFEPPSDLKAFVDLPISDQTKRGLKRAHFVDMTDIQAKSIPTSLKGKDVLGAARTGSGKTLAFLIPVLEILYRRKWGPQDGLGALIISPTRELAVQIFDVLRSIGGYHSFSAGLVIGGKNLKDERERLSRMNILVATPGRLLQHMDQTIGFECDNLQVLVLDEADRILDMGFQRTLAALLSHLPESRQTLLFSATQTQSVADLARLSLTEPARVGVDEAQTEGAAPTPKALEQHYVLCELDRKLDVLWSFIKSHLQTKALVFLSSCKQVRFAFETFCKMHPGVPLLQLHGKQKQMTRLATFKRFTSMRHAVLFATDIAARGLDFPSVDWVLQVDAPEDAETYIHRVGRTARYESAGKGLLLLAPSEEEGMVAALKRKNVDIQKIKIKASKTQSISNSLQNLAFQDPEIKYLGQRAFVSYLRSVYLQKDKSIFKVGELPVERFAEALGLPGMPKIKFLSKEMAKKKKNASRAVADPGPSSAVRDEEESEYDASGTSDEEGSDEEEEESTKAAAASVAPQQTNRVRTKYDRLFERKNQNILSEHYNKLIDHSGSGSDSDSDDEFITLKRADHDLDDDALPESQYTSKRQQRLALSKKALAKGGPRGHKLVFDDAGGAHEVYELKDAEEVFGGGKEEAMEAGRRFAESERGKLRAADVADKAEAKEKKREKKRKRKEREREGEGHDDDDEDREDGAFAAAPVVADYSDDDGYVSPEFDLPPGSEDESEPERPPKKKSRTKGDPVLSSLEAEEELALKMLRRGR</sequence>
<evidence type="ECO:0000259" key="14">
    <source>
        <dbReference type="PROSITE" id="PS51195"/>
    </source>
</evidence>
<keyword evidence="7 10" id="KW-0067">ATP-binding</keyword>
<comment type="domain">
    <text evidence="10">The Q motif is unique to and characteristic of the DEAD box family of RNA helicases and controls ATP binding and hydrolysis.</text>
</comment>
<dbReference type="SMART" id="SM01178">
    <property type="entry name" value="DUF4217"/>
    <property type="match status" value="1"/>
</dbReference>
<feature type="region of interest" description="Disordered" evidence="11">
    <location>
        <begin position="511"/>
        <end position="573"/>
    </location>
</feature>
<dbReference type="InterPro" id="IPR014001">
    <property type="entry name" value="Helicase_ATP-bd"/>
</dbReference>
<evidence type="ECO:0000259" key="13">
    <source>
        <dbReference type="PROSITE" id="PS51194"/>
    </source>
</evidence>
<dbReference type="SMART" id="SM00487">
    <property type="entry name" value="DEXDc"/>
    <property type="match status" value="1"/>
</dbReference>
<dbReference type="GO" id="GO:0003723">
    <property type="term" value="F:RNA binding"/>
    <property type="evidence" value="ECO:0007669"/>
    <property type="project" value="UniProtKB-UniRule"/>
</dbReference>
<dbReference type="AlphaFoldDB" id="A0A5K1JVD1"/>
<keyword evidence="2" id="KW-0690">Ribosome biogenesis</keyword>
<keyword evidence="3" id="KW-0698">rRNA processing</keyword>
<dbReference type="EC" id="3.6.4.13" evidence="10"/>
<keyword evidence="6 10" id="KW-0347">Helicase</keyword>
<name>A0A5K1JVD1_9APHY</name>
<feature type="domain" description="DEAD-box RNA helicase Q" evidence="14">
    <location>
        <begin position="54"/>
        <end position="82"/>
    </location>
</feature>